<gene>
    <name evidence="2" type="ORF">JOE42_004139</name>
</gene>
<proteinExistence type="predicted"/>
<dbReference type="Pfam" id="PF01266">
    <property type="entry name" value="DAO"/>
    <property type="match status" value="1"/>
</dbReference>
<dbReference type="Proteomes" id="UP000703038">
    <property type="component" value="Unassembled WGS sequence"/>
</dbReference>
<accession>A0ABS2L1F5</accession>
<feature type="domain" description="FAD dependent oxidoreductase" evidence="1">
    <location>
        <begin position="11"/>
        <end position="387"/>
    </location>
</feature>
<dbReference type="RefSeq" id="WP_204870060.1">
    <property type="nucleotide sequence ID" value="NZ_JAFBBK010000001.1"/>
</dbReference>
<reference evidence="2 3" key="1">
    <citation type="submission" date="2021-01" db="EMBL/GenBank/DDBJ databases">
        <title>Genomics of switchgrass bacterial isolates.</title>
        <authorList>
            <person name="Shade A."/>
        </authorList>
    </citation>
    <scope>NUCLEOTIDE SEQUENCE [LARGE SCALE GENOMIC DNA]</scope>
    <source>
        <strain evidence="2 3">PvP111</strain>
    </source>
</reference>
<evidence type="ECO:0000313" key="2">
    <source>
        <dbReference type="EMBL" id="MBM7417406.1"/>
    </source>
</evidence>
<dbReference type="EMBL" id="JAFBBK010000001">
    <property type="protein sequence ID" value="MBM7417406.1"/>
    <property type="molecule type" value="Genomic_DNA"/>
</dbReference>
<keyword evidence="3" id="KW-1185">Reference proteome</keyword>
<protein>
    <submittedName>
        <fullName evidence="2">Glycine/D-amino acid oxidase-like deaminating enzyme</fullName>
    </submittedName>
</protein>
<evidence type="ECO:0000259" key="1">
    <source>
        <dbReference type="Pfam" id="PF01266"/>
    </source>
</evidence>
<name>A0ABS2L1F5_9NOCA</name>
<dbReference type="InterPro" id="IPR006076">
    <property type="entry name" value="FAD-dep_OxRdtase"/>
</dbReference>
<evidence type="ECO:0000313" key="3">
    <source>
        <dbReference type="Proteomes" id="UP000703038"/>
    </source>
</evidence>
<sequence>MVASEPLATADVIVVGAGIAGMCTAYELRARGYDVAVLDQRFAAFGGSGRNPGAVWLQLQRGGLELDLARAGAALYAEYADRIGGGFDHRTRGGLFFYETDEQQEILADYVADRRRHGLSVEFVTRADALAHAPMLPSTAIGAVYCAEDAQIDSQRFVRALATSCTEAGVKRFDNTPVLSTIRRGDTITGVRTTRGDVHGPGVVWATGAWARGLDAEGVSIALTTSRMGQIVTQPLAQRPSVVMHGPRGVASCGALTDLPGFRREAFAAPNPLGAVRDDPDATPADWDYDDSITQFSDGSLHIGSSIDITGSLNPHISMRATQSMISTTIDRYAEYSTFGVTSLWAGLQSTTADLLPVVDRVDGAYATIGHASGMATGPVAGRILACLIAGEHHEFTDRLRADRPSLTSPPPAHD</sequence>
<comment type="caution">
    <text evidence="2">The sequence shown here is derived from an EMBL/GenBank/DDBJ whole genome shotgun (WGS) entry which is preliminary data.</text>
</comment>
<dbReference type="Gene3D" id="3.50.50.60">
    <property type="entry name" value="FAD/NAD(P)-binding domain"/>
    <property type="match status" value="1"/>
</dbReference>
<dbReference type="Gene3D" id="3.30.9.10">
    <property type="entry name" value="D-Amino Acid Oxidase, subunit A, domain 2"/>
    <property type="match status" value="1"/>
</dbReference>
<dbReference type="SUPFAM" id="SSF51905">
    <property type="entry name" value="FAD/NAD(P)-binding domain"/>
    <property type="match status" value="1"/>
</dbReference>
<dbReference type="InterPro" id="IPR036188">
    <property type="entry name" value="FAD/NAD-bd_sf"/>
</dbReference>
<dbReference type="PANTHER" id="PTHR13847">
    <property type="entry name" value="SARCOSINE DEHYDROGENASE-RELATED"/>
    <property type="match status" value="1"/>
</dbReference>
<organism evidence="2 3">
    <name type="scientific">Rhodococcoides corynebacterioides</name>
    <dbReference type="NCBI Taxonomy" id="53972"/>
    <lineage>
        <taxon>Bacteria</taxon>
        <taxon>Bacillati</taxon>
        <taxon>Actinomycetota</taxon>
        <taxon>Actinomycetes</taxon>
        <taxon>Mycobacteriales</taxon>
        <taxon>Nocardiaceae</taxon>
        <taxon>Rhodococcoides</taxon>
    </lineage>
</organism>